<organism evidence="2">
    <name type="scientific">Zea mays</name>
    <name type="common">Maize</name>
    <dbReference type="NCBI Taxonomy" id="4577"/>
    <lineage>
        <taxon>Eukaryota</taxon>
        <taxon>Viridiplantae</taxon>
        <taxon>Streptophyta</taxon>
        <taxon>Embryophyta</taxon>
        <taxon>Tracheophyta</taxon>
        <taxon>Spermatophyta</taxon>
        <taxon>Magnoliopsida</taxon>
        <taxon>Liliopsida</taxon>
        <taxon>Poales</taxon>
        <taxon>Poaceae</taxon>
        <taxon>PACMAD clade</taxon>
        <taxon>Panicoideae</taxon>
        <taxon>Andropogonodae</taxon>
        <taxon>Andropogoneae</taxon>
        <taxon>Tripsacinae</taxon>
        <taxon>Zea</taxon>
    </lineage>
</organism>
<dbReference type="EMBL" id="EU952476">
    <property type="protein sequence ID" value="ACG24594.1"/>
    <property type="molecule type" value="mRNA"/>
</dbReference>
<dbReference type="KEGG" id="zma:100274753"/>
<name>B6SIB1_MAIZE</name>
<dbReference type="HOGENOM" id="CLU_2041444_0_0_1"/>
<sequence>MLATTPAPASGVPPCRARPAVHGRRERTAGARSPAKLAPARRPSQPARRPLRGGLRLASARRPASVACSRLAWPSPARRFPARCGSLQRGKVGLAVGPHQAIDILGRVFPWRFRSYARSSPSEEDEEVTAL</sequence>
<protein>
    <submittedName>
        <fullName evidence="2">Uncharacterized protein</fullName>
    </submittedName>
</protein>
<feature type="compositionally biased region" description="Low complexity" evidence="1">
    <location>
        <begin position="38"/>
        <end position="56"/>
    </location>
</feature>
<proteinExistence type="evidence at transcript level"/>
<dbReference type="GeneID" id="100274753"/>
<feature type="region of interest" description="Disordered" evidence="1">
    <location>
        <begin position="1"/>
        <end position="56"/>
    </location>
</feature>
<dbReference type="RefSeq" id="NP_001142517.1">
    <property type="nucleotide sequence ID" value="NM_001149045.1"/>
</dbReference>
<evidence type="ECO:0000313" key="2">
    <source>
        <dbReference type="EMBL" id="ACG24594.1"/>
    </source>
</evidence>
<accession>B6SIB1</accession>
<reference evidence="2" key="1">
    <citation type="journal article" date="2009" name="Plant Mol. Biol.">
        <title>Insights into corn genes derived from large-scale cDNA sequencing.</title>
        <authorList>
            <person name="Alexandrov N.N."/>
            <person name="Brover V.V."/>
            <person name="Freidin S."/>
            <person name="Troukhan M.E."/>
            <person name="Tatarinova T.V."/>
            <person name="Zhang H."/>
            <person name="Swaller T.J."/>
            <person name="Lu Y.P."/>
            <person name="Bouck J."/>
            <person name="Flavell R.B."/>
            <person name="Feldmann K.A."/>
        </authorList>
    </citation>
    <scope>NUCLEOTIDE SEQUENCE</scope>
</reference>
<evidence type="ECO:0000256" key="1">
    <source>
        <dbReference type="SAM" id="MobiDB-lite"/>
    </source>
</evidence>
<dbReference type="AlphaFoldDB" id="B6SIB1"/>